<dbReference type="InterPro" id="IPR031944">
    <property type="entry name" value="RsgA_N"/>
</dbReference>
<dbReference type="NCBIfam" id="TIGR00157">
    <property type="entry name" value="ribosome small subunit-dependent GTPase A"/>
    <property type="match status" value="1"/>
</dbReference>
<comment type="subcellular location">
    <subcellularLocation>
        <location evidence="10">Cytoplasm</location>
    </subcellularLocation>
</comment>
<accession>A0ABV6DTU0</accession>
<evidence type="ECO:0000256" key="3">
    <source>
        <dbReference type="ARBA" id="ARBA00022723"/>
    </source>
</evidence>
<evidence type="ECO:0000313" key="14">
    <source>
        <dbReference type="Proteomes" id="UP001589776"/>
    </source>
</evidence>
<evidence type="ECO:0000256" key="7">
    <source>
        <dbReference type="ARBA" id="ARBA00022833"/>
    </source>
</evidence>
<feature type="binding site" evidence="10">
    <location>
        <position position="265"/>
    </location>
    <ligand>
        <name>Zn(2+)</name>
        <dbReference type="ChEBI" id="CHEBI:29105"/>
    </ligand>
</feature>
<dbReference type="SUPFAM" id="SSF50249">
    <property type="entry name" value="Nucleic acid-binding proteins"/>
    <property type="match status" value="1"/>
</dbReference>
<evidence type="ECO:0000256" key="10">
    <source>
        <dbReference type="HAMAP-Rule" id="MF_01820"/>
    </source>
</evidence>
<dbReference type="InterPro" id="IPR030378">
    <property type="entry name" value="G_CP_dom"/>
</dbReference>
<feature type="domain" description="EngC GTPase" evidence="11">
    <location>
        <begin position="78"/>
        <end position="232"/>
    </location>
</feature>
<dbReference type="RefSeq" id="WP_377473880.1">
    <property type="nucleotide sequence ID" value="NZ_JBHLWN010000109.1"/>
</dbReference>
<dbReference type="Gene3D" id="2.40.50.140">
    <property type="entry name" value="Nucleic acid-binding proteins"/>
    <property type="match status" value="1"/>
</dbReference>
<keyword evidence="7 10" id="KW-0862">Zinc</keyword>
<dbReference type="EC" id="3.6.1.-" evidence="10"/>
<feature type="binding site" evidence="10">
    <location>
        <position position="258"/>
    </location>
    <ligand>
        <name>Zn(2+)</name>
        <dbReference type="ChEBI" id="CHEBI:29105"/>
    </ligand>
</feature>
<feature type="domain" description="CP-type G" evidence="12">
    <location>
        <begin position="69"/>
        <end position="234"/>
    </location>
</feature>
<dbReference type="InterPro" id="IPR027417">
    <property type="entry name" value="P-loop_NTPase"/>
</dbReference>
<evidence type="ECO:0000256" key="2">
    <source>
        <dbReference type="ARBA" id="ARBA00022517"/>
    </source>
</evidence>
<dbReference type="InterPro" id="IPR010914">
    <property type="entry name" value="RsgA_GTPase_dom"/>
</dbReference>
<comment type="caution">
    <text evidence="13">The sequence shown here is derived from an EMBL/GenBank/DDBJ whole genome shotgun (WGS) entry which is preliminary data.</text>
</comment>
<dbReference type="PANTHER" id="PTHR32120">
    <property type="entry name" value="SMALL RIBOSOMAL SUBUNIT BIOGENESIS GTPASE RSGA"/>
    <property type="match status" value="1"/>
</dbReference>
<keyword evidence="3 10" id="KW-0479">Metal-binding</keyword>
<organism evidence="13 14">
    <name type="scientific">Paenibacillus chartarius</name>
    <dbReference type="NCBI Taxonomy" id="747481"/>
    <lineage>
        <taxon>Bacteria</taxon>
        <taxon>Bacillati</taxon>
        <taxon>Bacillota</taxon>
        <taxon>Bacilli</taxon>
        <taxon>Bacillales</taxon>
        <taxon>Paenibacillaceae</taxon>
        <taxon>Paenibacillus</taxon>
    </lineage>
</organism>
<gene>
    <name evidence="10 13" type="primary">rsgA</name>
    <name evidence="13" type="ORF">ACFFK0_27120</name>
</gene>
<keyword evidence="2 10" id="KW-0690">Ribosome biogenesis</keyword>
<dbReference type="InterPro" id="IPR004881">
    <property type="entry name" value="Ribosome_biogen_GTPase_RsgA"/>
</dbReference>
<dbReference type="Pfam" id="PF03193">
    <property type="entry name" value="RsgA_GTPase"/>
    <property type="match status" value="1"/>
</dbReference>
<feature type="binding site" evidence="10">
    <location>
        <position position="271"/>
    </location>
    <ligand>
        <name>Zn(2+)</name>
        <dbReference type="ChEBI" id="CHEBI:29105"/>
    </ligand>
</feature>
<evidence type="ECO:0000256" key="9">
    <source>
        <dbReference type="ARBA" id="ARBA00023134"/>
    </source>
</evidence>
<keyword evidence="4 10" id="KW-0699">rRNA-binding</keyword>
<dbReference type="PROSITE" id="PS51721">
    <property type="entry name" value="G_CP"/>
    <property type="match status" value="1"/>
</dbReference>
<dbReference type="Gene3D" id="3.40.50.300">
    <property type="entry name" value="P-loop containing nucleotide triphosphate hydrolases"/>
    <property type="match status" value="1"/>
</dbReference>
<comment type="function">
    <text evidence="10">One of several proteins that assist in the late maturation steps of the functional core of the 30S ribosomal subunit. Helps release RbfA from mature subunits. May play a role in the assembly of ribosomal proteins into the subunit. Circularly permuted GTPase that catalyzes slow GTP hydrolysis, GTPase activity is stimulated by the 30S ribosomal subunit.</text>
</comment>
<keyword evidence="6 10" id="KW-0378">Hydrolase</keyword>
<keyword evidence="5 10" id="KW-0547">Nucleotide-binding</keyword>
<keyword evidence="9 10" id="KW-0342">GTP-binding</keyword>
<comment type="similarity">
    <text evidence="10">Belongs to the TRAFAC class YlqF/YawG GTPase family. RsgA subfamily.</text>
</comment>
<feature type="binding site" evidence="10">
    <location>
        <begin position="118"/>
        <end position="121"/>
    </location>
    <ligand>
        <name>GTP</name>
        <dbReference type="ChEBI" id="CHEBI:37565"/>
    </ligand>
</feature>
<keyword evidence="8 10" id="KW-0694">RNA-binding</keyword>
<comment type="subunit">
    <text evidence="10">Monomer. Associates with 30S ribosomal subunit, binds 16S rRNA.</text>
</comment>
<evidence type="ECO:0000256" key="4">
    <source>
        <dbReference type="ARBA" id="ARBA00022730"/>
    </source>
</evidence>
<evidence type="ECO:0000313" key="13">
    <source>
        <dbReference type="EMBL" id="MFC0216071.1"/>
    </source>
</evidence>
<dbReference type="Pfam" id="PF16745">
    <property type="entry name" value="RsgA_N"/>
    <property type="match status" value="1"/>
</dbReference>
<dbReference type="InterPro" id="IPR012340">
    <property type="entry name" value="NA-bd_OB-fold"/>
</dbReference>
<dbReference type="PANTHER" id="PTHR32120:SF11">
    <property type="entry name" value="SMALL RIBOSOMAL SUBUNIT BIOGENESIS GTPASE RSGA 1, MITOCHONDRIAL-RELATED"/>
    <property type="match status" value="1"/>
</dbReference>
<proteinExistence type="inferred from homology"/>
<evidence type="ECO:0000256" key="5">
    <source>
        <dbReference type="ARBA" id="ARBA00022741"/>
    </source>
</evidence>
<dbReference type="EMBL" id="JBHLWN010000109">
    <property type="protein sequence ID" value="MFC0216071.1"/>
    <property type="molecule type" value="Genomic_DNA"/>
</dbReference>
<evidence type="ECO:0000256" key="6">
    <source>
        <dbReference type="ARBA" id="ARBA00022801"/>
    </source>
</evidence>
<evidence type="ECO:0000259" key="12">
    <source>
        <dbReference type="PROSITE" id="PS51721"/>
    </source>
</evidence>
<evidence type="ECO:0000256" key="1">
    <source>
        <dbReference type="ARBA" id="ARBA00022490"/>
    </source>
</evidence>
<dbReference type="HAMAP" id="MF_01820">
    <property type="entry name" value="GTPase_RsgA"/>
    <property type="match status" value="1"/>
</dbReference>
<comment type="cofactor">
    <cofactor evidence="10">
        <name>Zn(2+)</name>
        <dbReference type="ChEBI" id="CHEBI:29105"/>
    </cofactor>
    <text evidence="10">Binds 1 zinc ion per subunit.</text>
</comment>
<keyword evidence="14" id="KW-1185">Reference proteome</keyword>
<dbReference type="Gene3D" id="1.10.40.50">
    <property type="entry name" value="Probable gtpase engc, domain 3"/>
    <property type="match status" value="1"/>
</dbReference>
<name>A0ABV6DTU0_9BACL</name>
<reference evidence="13 14" key="1">
    <citation type="submission" date="2024-09" db="EMBL/GenBank/DDBJ databases">
        <authorList>
            <person name="Sun Q."/>
            <person name="Mori K."/>
        </authorList>
    </citation>
    <scope>NUCLEOTIDE SEQUENCE [LARGE SCALE GENOMIC DNA]</scope>
    <source>
        <strain evidence="13 14">CCM 7759</strain>
    </source>
</reference>
<keyword evidence="1 10" id="KW-0963">Cytoplasm</keyword>
<dbReference type="Proteomes" id="UP001589776">
    <property type="component" value="Unassembled WGS sequence"/>
</dbReference>
<feature type="binding site" evidence="10">
    <location>
        <position position="263"/>
    </location>
    <ligand>
        <name>Zn(2+)</name>
        <dbReference type="ChEBI" id="CHEBI:29105"/>
    </ligand>
</feature>
<feature type="binding site" evidence="10">
    <location>
        <begin position="176"/>
        <end position="184"/>
    </location>
    <ligand>
        <name>GTP</name>
        <dbReference type="ChEBI" id="CHEBI:37565"/>
    </ligand>
</feature>
<dbReference type="CDD" id="cd04466">
    <property type="entry name" value="S1_YloQ_GTPase"/>
    <property type="match status" value="1"/>
</dbReference>
<dbReference type="SUPFAM" id="SSF52540">
    <property type="entry name" value="P-loop containing nucleoside triphosphate hydrolases"/>
    <property type="match status" value="1"/>
</dbReference>
<dbReference type="CDD" id="cd01854">
    <property type="entry name" value="YjeQ_EngC"/>
    <property type="match status" value="1"/>
</dbReference>
<evidence type="ECO:0000259" key="11">
    <source>
        <dbReference type="PROSITE" id="PS50936"/>
    </source>
</evidence>
<evidence type="ECO:0000256" key="8">
    <source>
        <dbReference type="ARBA" id="ARBA00022884"/>
    </source>
</evidence>
<sequence>MAKGIIVKALSGFYYVLEDGNELANGELVQCRARGIFKKKGLSPLVGDRVEFERTENGEGTVTEVSPRSSELIRPPIANMRIALLAFSVVEPDLNQQLLDKFLVHIEHAGLTPVICFTKLDLLESAADAQLSEAVSSAASLYRSIGYEMFETSSKFKQGLEPIAARLAGELTVIAGQSGVGKSSLLNALIPGIDLETNAISMKLGRGKHTTRHVELLPLGGGGWVADTPGFSQLDFAEIEAEQLGGCFPEFVPLSEQCKFRGCLHLHEPSCEVRAAAERGGVAASRYEHYLQFLQIIRDRPRRY</sequence>
<protein>
    <recommendedName>
        <fullName evidence="10">Small ribosomal subunit biogenesis GTPase RsgA</fullName>
        <ecNumber evidence="10">3.6.1.-</ecNumber>
    </recommendedName>
</protein>
<dbReference type="PROSITE" id="PS50936">
    <property type="entry name" value="ENGC_GTPASE"/>
    <property type="match status" value="1"/>
</dbReference>